<name>A0A3B9IQF8_9PROT</name>
<evidence type="ECO:0000256" key="1">
    <source>
        <dbReference type="ARBA" id="ARBA00005686"/>
    </source>
</evidence>
<dbReference type="GO" id="GO:0031640">
    <property type="term" value="P:killing of cells of another organism"/>
    <property type="evidence" value="ECO:0007669"/>
    <property type="project" value="UniProtKB-KW"/>
</dbReference>
<proteinExistence type="inferred from homology"/>
<comment type="subcellular location">
    <subcellularLocation>
        <location evidence="2">Cytoplasm</location>
    </subcellularLocation>
</comment>
<dbReference type="Proteomes" id="UP000257706">
    <property type="component" value="Unassembled WGS sequence"/>
</dbReference>
<comment type="caution">
    <text evidence="4">The sequence shown here is derived from an EMBL/GenBank/DDBJ whole genome shotgun (WGS) entry which is preliminary data.</text>
</comment>
<comment type="similarity">
    <text evidence="1 2">Belongs to the RTX toxin acyltransferase family.</text>
</comment>
<keyword evidence="2" id="KW-0808">Transferase</keyword>
<dbReference type="GO" id="GO:0005737">
    <property type="term" value="C:cytoplasm"/>
    <property type="evidence" value="ECO:0007669"/>
    <property type="project" value="UniProtKB-SubCell"/>
</dbReference>
<dbReference type="Pfam" id="PF02794">
    <property type="entry name" value="HlyC"/>
    <property type="match status" value="1"/>
</dbReference>
<keyword evidence="2" id="KW-0963">Cytoplasm</keyword>
<dbReference type="GO" id="GO:0016746">
    <property type="term" value="F:acyltransferase activity"/>
    <property type="evidence" value="ECO:0007669"/>
    <property type="project" value="UniProtKB-UniRule"/>
</dbReference>
<accession>A0A3B9IQF8</accession>
<dbReference type="PRINTS" id="PR01489">
    <property type="entry name" value="RTXTOXINC"/>
</dbReference>
<organism evidence="4 5">
    <name type="scientific">Tistrella mobilis</name>
    <dbReference type="NCBI Taxonomy" id="171437"/>
    <lineage>
        <taxon>Bacteria</taxon>
        <taxon>Pseudomonadati</taxon>
        <taxon>Pseudomonadota</taxon>
        <taxon>Alphaproteobacteria</taxon>
        <taxon>Geminicoccales</taxon>
        <taxon>Geminicoccaceae</taxon>
        <taxon>Tistrella</taxon>
    </lineage>
</organism>
<dbReference type="InterPro" id="IPR003996">
    <property type="entry name" value="RTX_toxin-activating_protC_bac"/>
</dbReference>
<gene>
    <name evidence="4" type="ORF">DCK97_19250</name>
</gene>
<keyword evidence="2" id="KW-0204">Cytolysis</keyword>
<dbReference type="GO" id="GO:0009404">
    <property type="term" value="P:toxin metabolic process"/>
    <property type="evidence" value="ECO:0007669"/>
    <property type="project" value="UniProtKB-UniRule"/>
</dbReference>
<evidence type="ECO:0000313" key="4">
    <source>
        <dbReference type="EMBL" id="HAE49557.1"/>
    </source>
</evidence>
<sequence length="267" mass="28721">MPAISPLRPASGPGTAVVVMVTRLRGCICSDALCTCNMTLASMAGHACRSAGLSPFRNMPRDSLSPDGIRDASLRLTCRRIPQETPMTVDENATATTPPADATPAEETVAGTDETRHETENRHETLAALVGGIALLMAGTPSHRHLSMADLEWLVLPAIARRQIRVFRARGRAAAYASWAFLTEEAEQRLLGAEPRLKPEDWQSGDRAWIIDLIAPRQLFDAALTELRRGPLAGRRVFLRLPAPGGGFETRIFEPLPPAGAADSSAA</sequence>
<dbReference type="AlphaFoldDB" id="A0A3B9IQF8"/>
<feature type="compositionally biased region" description="Low complexity" evidence="3">
    <location>
        <begin position="90"/>
        <end position="108"/>
    </location>
</feature>
<evidence type="ECO:0000313" key="5">
    <source>
        <dbReference type="Proteomes" id="UP000257706"/>
    </source>
</evidence>
<protein>
    <recommendedName>
        <fullName evidence="2">RTX toxin-activating lysine-acyltransferase</fullName>
        <ecNumber evidence="2">2.3.1.-</ecNumber>
    </recommendedName>
</protein>
<comment type="function">
    <text evidence="2">Involved in fatty acylation of protoxin at internal lysine residues, thereby converting it to the active toxin.</text>
</comment>
<evidence type="ECO:0000256" key="3">
    <source>
        <dbReference type="SAM" id="MobiDB-lite"/>
    </source>
</evidence>
<dbReference type="EC" id="2.3.1.-" evidence="2"/>
<reference evidence="4 5" key="1">
    <citation type="journal article" date="2018" name="Nat. Biotechnol.">
        <title>A standardized bacterial taxonomy based on genome phylogeny substantially revises the tree of life.</title>
        <authorList>
            <person name="Parks D.H."/>
            <person name="Chuvochina M."/>
            <person name="Waite D.W."/>
            <person name="Rinke C."/>
            <person name="Skarshewski A."/>
            <person name="Chaumeil P.A."/>
            <person name="Hugenholtz P."/>
        </authorList>
    </citation>
    <scope>NUCLEOTIDE SEQUENCE [LARGE SCALE GENOMIC DNA]</scope>
    <source>
        <strain evidence="4">UBA8739</strain>
    </source>
</reference>
<evidence type="ECO:0000256" key="2">
    <source>
        <dbReference type="RuleBase" id="RU368102"/>
    </source>
</evidence>
<feature type="region of interest" description="Disordered" evidence="3">
    <location>
        <begin position="88"/>
        <end position="117"/>
    </location>
</feature>
<keyword evidence="2" id="KW-0012">Acyltransferase</keyword>
<dbReference type="EMBL" id="DMAI01000314">
    <property type="protein sequence ID" value="HAE49557.1"/>
    <property type="molecule type" value="Genomic_DNA"/>
</dbReference>